<proteinExistence type="predicted"/>
<sequence>MKIPTMPTFTKEEFTASNKRKQHDDFMPWACTIEASMIFLSSSSTFLSIRMNFSYKKHVSNVLTDARWRHVALKDGWTLIGLPRAEVGVTIQGENHPQDRPMDPPLTPHLYKWEEGV</sequence>
<dbReference type="EMBL" id="JACXVP010000011">
    <property type="protein sequence ID" value="KAG5575446.1"/>
    <property type="molecule type" value="Genomic_DNA"/>
</dbReference>
<organism evidence="1 2">
    <name type="scientific">Solanum commersonii</name>
    <name type="common">Commerson's wild potato</name>
    <name type="synonym">Commerson's nightshade</name>
    <dbReference type="NCBI Taxonomy" id="4109"/>
    <lineage>
        <taxon>Eukaryota</taxon>
        <taxon>Viridiplantae</taxon>
        <taxon>Streptophyta</taxon>
        <taxon>Embryophyta</taxon>
        <taxon>Tracheophyta</taxon>
        <taxon>Spermatophyta</taxon>
        <taxon>Magnoliopsida</taxon>
        <taxon>eudicotyledons</taxon>
        <taxon>Gunneridae</taxon>
        <taxon>Pentapetalae</taxon>
        <taxon>asterids</taxon>
        <taxon>lamiids</taxon>
        <taxon>Solanales</taxon>
        <taxon>Solanaceae</taxon>
        <taxon>Solanoideae</taxon>
        <taxon>Solaneae</taxon>
        <taxon>Solanum</taxon>
    </lineage>
</organism>
<accession>A0A9J5WKN8</accession>
<evidence type="ECO:0000313" key="1">
    <source>
        <dbReference type="EMBL" id="KAG5575446.1"/>
    </source>
</evidence>
<evidence type="ECO:0000313" key="2">
    <source>
        <dbReference type="Proteomes" id="UP000824120"/>
    </source>
</evidence>
<gene>
    <name evidence="1" type="ORF">H5410_055580</name>
</gene>
<dbReference type="Proteomes" id="UP000824120">
    <property type="component" value="Chromosome 11"/>
</dbReference>
<dbReference type="AlphaFoldDB" id="A0A9J5WKN8"/>
<protein>
    <submittedName>
        <fullName evidence="1">Uncharacterized protein</fullName>
    </submittedName>
</protein>
<name>A0A9J5WKN8_SOLCO</name>
<keyword evidence="2" id="KW-1185">Reference proteome</keyword>
<reference evidence="1 2" key="1">
    <citation type="submission" date="2020-09" db="EMBL/GenBank/DDBJ databases">
        <title>De no assembly of potato wild relative species, Solanum commersonii.</title>
        <authorList>
            <person name="Cho K."/>
        </authorList>
    </citation>
    <scope>NUCLEOTIDE SEQUENCE [LARGE SCALE GENOMIC DNA]</scope>
    <source>
        <strain evidence="1">LZ3.2</strain>
        <tissue evidence="1">Leaf</tissue>
    </source>
</reference>
<comment type="caution">
    <text evidence="1">The sequence shown here is derived from an EMBL/GenBank/DDBJ whole genome shotgun (WGS) entry which is preliminary data.</text>
</comment>